<name>A0A2N8PXM9_ENTAV</name>
<keyword evidence="3 5" id="KW-0067">ATP-binding</keyword>
<evidence type="ECO:0000313" key="10">
    <source>
        <dbReference type="Proteomes" id="UP001264335"/>
    </source>
</evidence>
<dbReference type="GO" id="GO:0016887">
    <property type="term" value="F:ATP hydrolysis activity"/>
    <property type="evidence" value="ECO:0007669"/>
    <property type="project" value="InterPro"/>
</dbReference>
<dbReference type="Proteomes" id="UP001264335">
    <property type="component" value="Unassembled WGS sequence"/>
</dbReference>
<feature type="domain" description="ABC transporter" evidence="4">
    <location>
        <begin position="3"/>
        <end position="233"/>
    </location>
</feature>
<dbReference type="Gene3D" id="3.40.50.300">
    <property type="entry name" value="P-loop containing nucleotide triphosphate hydrolases"/>
    <property type="match status" value="1"/>
</dbReference>
<dbReference type="EMBL" id="PDXQ01000001">
    <property type="protein sequence ID" value="TRZ33246.1"/>
    <property type="molecule type" value="Genomic_DNA"/>
</dbReference>
<dbReference type="GeneID" id="69568725"/>
<evidence type="ECO:0000313" key="6">
    <source>
        <dbReference type="EMBL" id="MDT2514796.1"/>
    </source>
</evidence>
<dbReference type="InterPro" id="IPR003439">
    <property type="entry name" value="ABC_transporter-like_ATP-bd"/>
</dbReference>
<dbReference type="PANTHER" id="PTHR42939">
    <property type="entry name" value="ABC TRANSPORTER ATP-BINDING PROTEIN ALBC-RELATED"/>
    <property type="match status" value="1"/>
</dbReference>
<protein>
    <submittedName>
        <fullName evidence="5">ABC transporter ATP-binding protein</fullName>
    </submittedName>
</protein>
<keyword evidence="2" id="KW-0547">Nucleotide-binding</keyword>
<dbReference type="EMBL" id="JARPWH010000001">
    <property type="protein sequence ID" value="MDT2400868.1"/>
    <property type="molecule type" value="Genomic_DNA"/>
</dbReference>
<dbReference type="SUPFAM" id="SSF52540">
    <property type="entry name" value="P-loop containing nucleoside triphosphate hydrolases"/>
    <property type="match status" value="1"/>
</dbReference>
<dbReference type="CDD" id="cd03230">
    <property type="entry name" value="ABC_DR_subfamily_A"/>
    <property type="match status" value="1"/>
</dbReference>
<sequence length="245" mass="27414">MSLTIQHVTGGYGHLPVLKDINFEVHNGEMIGLIGLNGAGKSTTIKNIIGLLTPQKGTITVDDLTLQQDPENYRKKIGYIPETPSLYEELTLREHIEVTAMAYGIPKDEAMKRAESLLKTFRLENRLDWFPVNFSKGMKQKVMVLCAFLIQPSLYIIDEPFLGLDPLAINALLELMVTMKEQGAAILMSTHILATAEKYCDRFIVLHEGEVRAQGTLQELQAEFNLPGSSLDEIYIALTKEKEHA</sequence>
<dbReference type="Proteomes" id="UP000316316">
    <property type="component" value="Unassembled WGS sequence"/>
</dbReference>
<dbReference type="InterPro" id="IPR003593">
    <property type="entry name" value="AAA+_ATPase"/>
</dbReference>
<proteinExistence type="predicted"/>
<gene>
    <name evidence="7" type="ORF">AUF17_03800</name>
    <name evidence="5" type="ORF">P7D43_00670</name>
    <name evidence="6" type="ORF">P7D79_11275</name>
</gene>
<evidence type="ECO:0000256" key="1">
    <source>
        <dbReference type="ARBA" id="ARBA00022448"/>
    </source>
</evidence>
<dbReference type="EMBL" id="JARPWY010000028">
    <property type="protein sequence ID" value="MDT2514796.1"/>
    <property type="molecule type" value="Genomic_DNA"/>
</dbReference>
<dbReference type="Pfam" id="PF00005">
    <property type="entry name" value="ABC_tran"/>
    <property type="match status" value="1"/>
</dbReference>
<accession>A0A2N8PXM9</accession>
<dbReference type="PANTHER" id="PTHR42939:SF5">
    <property type="entry name" value="ABC-TYPE TRANSPORTER ATP-BINDING PROTEIN ECSA"/>
    <property type="match status" value="1"/>
</dbReference>
<evidence type="ECO:0000256" key="2">
    <source>
        <dbReference type="ARBA" id="ARBA00022741"/>
    </source>
</evidence>
<organism evidence="5 9">
    <name type="scientific">Enterococcus avium</name>
    <name type="common">Streptococcus avium</name>
    <dbReference type="NCBI Taxonomy" id="33945"/>
    <lineage>
        <taxon>Bacteria</taxon>
        <taxon>Bacillati</taxon>
        <taxon>Bacillota</taxon>
        <taxon>Bacilli</taxon>
        <taxon>Lactobacillales</taxon>
        <taxon>Enterococcaceae</taxon>
        <taxon>Enterococcus</taxon>
    </lineage>
</organism>
<dbReference type="PROSITE" id="PS00211">
    <property type="entry name" value="ABC_TRANSPORTER_1"/>
    <property type="match status" value="1"/>
</dbReference>
<dbReference type="SMART" id="SM00382">
    <property type="entry name" value="AAA"/>
    <property type="match status" value="1"/>
</dbReference>
<evidence type="ECO:0000259" key="4">
    <source>
        <dbReference type="PROSITE" id="PS50893"/>
    </source>
</evidence>
<dbReference type="GO" id="GO:0005524">
    <property type="term" value="F:ATP binding"/>
    <property type="evidence" value="ECO:0007669"/>
    <property type="project" value="UniProtKB-KW"/>
</dbReference>
<comment type="caution">
    <text evidence="5">The sequence shown here is derived from an EMBL/GenBank/DDBJ whole genome shotgun (WGS) entry which is preliminary data.</text>
</comment>
<dbReference type="InterPro" id="IPR051782">
    <property type="entry name" value="ABC_Transporter_VariousFunc"/>
</dbReference>
<dbReference type="Proteomes" id="UP001260773">
    <property type="component" value="Unassembled WGS sequence"/>
</dbReference>
<evidence type="ECO:0000313" key="9">
    <source>
        <dbReference type="Proteomes" id="UP001260773"/>
    </source>
</evidence>
<dbReference type="PROSITE" id="PS50893">
    <property type="entry name" value="ABC_TRANSPORTER_2"/>
    <property type="match status" value="1"/>
</dbReference>
<reference evidence="7 8" key="1">
    <citation type="submission" date="2017-10" db="EMBL/GenBank/DDBJ databases">
        <title>FDA dAtabase for Regulatory Grade micrObial Sequences (FDA-ARGOS): Supporting development and validation of Infectious Disease Dx tests.</title>
        <authorList>
            <person name="Campos J."/>
            <person name="Goldberg B."/>
            <person name="Tallon L.J."/>
            <person name="Sadzewicz L."/>
            <person name="Sengamalay N."/>
            <person name="Ott S."/>
            <person name="Godinez A."/>
            <person name="Nagaraj S."/>
            <person name="Vyas G."/>
            <person name="Aluvathingal J."/>
            <person name="Nadendla S."/>
            <person name="Geyer C."/>
            <person name="Nandy P."/>
            <person name="Hobson J."/>
            <person name="Sichtig H."/>
        </authorList>
    </citation>
    <scope>NUCLEOTIDE SEQUENCE [LARGE SCALE GENOMIC DNA]</scope>
    <source>
        <strain evidence="7 8">FDAARGOS_185</strain>
    </source>
</reference>
<dbReference type="InterPro" id="IPR017871">
    <property type="entry name" value="ABC_transporter-like_CS"/>
</dbReference>
<evidence type="ECO:0000313" key="5">
    <source>
        <dbReference type="EMBL" id="MDT2400868.1"/>
    </source>
</evidence>
<keyword evidence="1" id="KW-0813">Transport</keyword>
<evidence type="ECO:0000313" key="7">
    <source>
        <dbReference type="EMBL" id="TRZ33246.1"/>
    </source>
</evidence>
<evidence type="ECO:0000256" key="3">
    <source>
        <dbReference type="ARBA" id="ARBA00022840"/>
    </source>
</evidence>
<dbReference type="AlphaFoldDB" id="A0A2N8PXM9"/>
<dbReference type="RefSeq" id="WP_048720145.1">
    <property type="nucleotide sequence ID" value="NZ_CAAKNX010000109.1"/>
</dbReference>
<dbReference type="InterPro" id="IPR027417">
    <property type="entry name" value="P-loop_NTPase"/>
</dbReference>
<reference evidence="5 10" key="2">
    <citation type="submission" date="2023-03" db="EMBL/GenBank/DDBJ databases">
        <authorList>
            <person name="Shen W."/>
            <person name="Cai J."/>
        </authorList>
    </citation>
    <scope>NUCLEOTIDE SEQUENCE</scope>
    <source>
        <strain evidence="5">P33-2</strain>
        <strain evidence="6 10">Y2</strain>
    </source>
</reference>
<evidence type="ECO:0000313" key="8">
    <source>
        <dbReference type="Proteomes" id="UP000316316"/>
    </source>
</evidence>